<evidence type="ECO:0000256" key="2">
    <source>
        <dbReference type="ARBA" id="ARBA00022485"/>
    </source>
</evidence>
<keyword evidence="4" id="KW-0677">Repeat</keyword>
<dbReference type="PROSITE" id="PS51379">
    <property type="entry name" value="4FE4S_FER_2"/>
    <property type="match status" value="2"/>
</dbReference>
<organism evidence="9 10">
    <name type="scientific">Solidesulfovibrio carbinoliphilus subsp. oakridgensis</name>
    <dbReference type="NCBI Taxonomy" id="694327"/>
    <lineage>
        <taxon>Bacteria</taxon>
        <taxon>Pseudomonadati</taxon>
        <taxon>Thermodesulfobacteriota</taxon>
        <taxon>Desulfovibrionia</taxon>
        <taxon>Desulfovibrionales</taxon>
        <taxon>Desulfovibrionaceae</taxon>
        <taxon>Solidesulfovibrio</taxon>
    </lineage>
</organism>
<dbReference type="AlphaFoldDB" id="G7QDY7"/>
<keyword evidence="5" id="KW-0249">Electron transport</keyword>
<keyword evidence="6" id="KW-0408">Iron</keyword>
<gene>
    <name evidence="9" type="ORF">DFW101_0626</name>
</gene>
<feature type="domain" description="4Fe-4S ferredoxin-type" evidence="8">
    <location>
        <begin position="114"/>
        <end position="143"/>
    </location>
</feature>
<feature type="domain" description="4Fe-4S ferredoxin-type" evidence="8">
    <location>
        <begin position="83"/>
        <end position="112"/>
    </location>
</feature>
<dbReference type="Pfam" id="PF09383">
    <property type="entry name" value="NIL"/>
    <property type="match status" value="1"/>
</dbReference>
<dbReference type="InterPro" id="IPR017896">
    <property type="entry name" value="4Fe4S_Fe-S-bd"/>
</dbReference>
<evidence type="ECO:0000256" key="6">
    <source>
        <dbReference type="ARBA" id="ARBA00023004"/>
    </source>
</evidence>
<keyword evidence="2" id="KW-0004">4Fe-4S</keyword>
<evidence type="ECO:0000256" key="5">
    <source>
        <dbReference type="ARBA" id="ARBA00022982"/>
    </source>
</evidence>
<dbReference type="Proteomes" id="UP000004662">
    <property type="component" value="Chromosome"/>
</dbReference>
<accession>G7QDY7</accession>
<dbReference type="InterPro" id="IPR018449">
    <property type="entry name" value="NIL_domain"/>
</dbReference>
<dbReference type="SUPFAM" id="SSF54862">
    <property type="entry name" value="4Fe-4S ferredoxins"/>
    <property type="match status" value="1"/>
</dbReference>
<dbReference type="RefSeq" id="WP_009180077.1">
    <property type="nucleotide sequence ID" value="NZ_CM001368.1"/>
</dbReference>
<keyword evidence="1" id="KW-0813">Transport</keyword>
<evidence type="ECO:0000256" key="4">
    <source>
        <dbReference type="ARBA" id="ARBA00022737"/>
    </source>
</evidence>
<dbReference type="OrthoDB" id="9808559at2"/>
<dbReference type="GO" id="GO:0051539">
    <property type="term" value="F:4 iron, 4 sulfur cluster binding"/>
    <property type="evidence" value="ECO:0007669"/>
    <property type="project" value="UniProtKB-KW"/>
</dbReference>
<proteinExistence type="predicted"/>
<dbReference type="PROSITE" id="PS00198">
    <property type="entry name" value="4FE4S_FER_1"/>
    <property type="match status" value="1"/>
</dbReference>
<dbReference type="EMBL" id="CM001368">
    <property type="protein sequence ID" value="EHJ46643.1"/>
    <property type="molecule type" value="Genomic_DNA"/>
</dbReference>
<dbReference type="SMART" id="SM00930">
    <property type="entry name" value="NIL"/>
    <property type="match status" value="1"/>
</dbReference>
<dbReference type="Gene3D" id="3.30.70.20">
    <property type="match status" value="1"/>
</dbReference>
<evidence type="ECO:0000259" key="8">
    <source>
        <dbReference type="PROSITE" id="PS51379"/>
    </source>
</evidence>
<dbReference type="InterPro" id="IPR017900">
    <property type="entry name" value="4Fe4S_Fe_S_CS"/>
</dbReference>
<keyword evidence="7" id="KW-0411">Iron-sulfur</keyword>
<keyword evidence="10" id="KW-1185">Reference proteome</keyword>
<dbReference type="Gene3D" id="3.30.70.260">
    <property type="match status" value="1"/>
</dbReference>
<dbReference type="eggNOG" id="COG1145">
    <property type="taxonomic scope" value="Bacteria"/>
</dbReference>
<dbReference type="HOGENOM" id="CLU_152999_0_0_7"/>
<evidence type="ECO:0000256" key="7">
    <source>
        <dbReference type="ARBA" id="ARBA00023014"/>
    </source>
</evidence>
<dbReference type="Pfam" id="PF14697">
    <property type="entry name" value="Fer4_21"/>
    <property type="match status" value="1"/>
</dbReference>
<dbReference type="SUPFAM" id="SSF55021">
    <property type="entry name" value="ACT-like"/>
    <property type="match status" value="1"/>
</dbReference>
<keyword evidence="3" id="KW-0479">Metal-binding</keyword>
<reference evidence="10" key="1">
    <citation type="journal article" date="2015" name="Genome Announc.">
        <title>High-Quality Draft Genome Sequence of Desulfovibrio carbinoliphilus FW-101-2B, an Organic Acid-Oxidizing Sulfate-Reducing Bacterium Isolated from Uranium(VI)-Contaminated Groundwater.</title>
        <authorList>
            <person name="Ramsay B.D."/>
            <person name="Hwang C."/>
            <person name="Woo H.L."/>
            <person name="Carroll S.L."/>
            <person name="Lucas S."/>
            <person name="Han J."/>
            <person name="Lapidus A.L."/>
            <person name="Cheng J.F."/>
            <person name="Goodwin L.A."/>
            <person name="Pitluck S."/>
            <person name="Peters L."/>
            <person name="Chertkov O."/>
            <person name="Held B."/>
            <person name="Detter J.C."/>
            <person name="Han C.S."/>
            <person name="Tapia R."/>
            <person name="Land M.L."/>
            <person name="Hauser L.J."/>
            <person name="Kyrpides N.C."/>
            <person name="Ivanova N.N."/>
            <person name="Mikhailova N."/>
            <person name="Pagani I."/>
            <person name="Woyke T."/>
            <person name="Arkin A.P."/>
            <person name="Dehal P."/>
            <person name="Chivian D."/>
            <person name="Criddle C.S."/>
            <person name="Wu W."/>
            <person name="Chakraborty R."/>
            <person name="Hazen T.C."/>
            <person name="Fields M.W."/>
        </authorList>
    </citation>
    <scope>NUCLEOTIDE SEQUENCE [LARGE SCALE GENOMIC DNA]</scope>
    <source>
        <strain evidence="10">FW-101-2B</strain>
    </source>
</reference>
<sequence length="147" mass="15772">METPHDKKLRKVVYLTFPPESSNKPVVCDLARVYGLGFSILKAQITPRHEGQMTMEITGDAASYDAGMAYLKEQGIGVAPAAQRISRDEAGCIHCGMCTALCPTRALALNIGTRLVEFDDEACSACGMCTKVCPVAAMEILLENGAM</sequence>
<evidence type="ECO:0000313" key="10">
    <source>
        <dbReference type="Proteomes" id="UP000004662"/>
    </source>
</evidence>
<dbReference type="STRING" id="694327.DFW101_0626"/>
<name>G7QDY7_9BACT</name>
<dbReference type="InterPro" id="IPR045865">
    <property type="entry name" value="ACT-like_dom_sf"/>
</dbReference>
<dbReference type="InterPro" id="IPR050572">
    <property type="entry name" value="Fe-S_Ferredoxin"/>
</dbReference>
<evidence type="ECO:0000256" key="3">
    <source>
        <dbReference type="ARBA" id="ARBA00022723"/>
    </source>
</evidence>
<protein>
    <submittedName>
        <fullName evidence="9">NIL domain-containing protein</fullName>
    </submittedName>
</protein>
<dbReference type="PANTHER" id="PTHR43687">
    <property type="entry name" value="ADENYLYLSULFATE REDUCTASE, BETA SUBUNIT"/>
    <property type="match status" value="1"/>
</dbReference>
<evidence type="ECO:0000313" key="9">
    <source>
        <dbReference type="EMBL" id="EHJ46643.1"/>
    </source>
</evidence>
<dbReference type="GO" id="GO:0046872">
    <property type="term" value="F:metal ion binding"/>
    <property type="evidence" value="ECO:0007669"/>
    <property type="project" value="UniProtKB-KW"/>
</dbReference>
<dbReference type="PANTHER" id="PTHR43687:SF6">
    <property type="entry name" value="L-ASPARTATE SEMIALDEHYDE SULFURTRANSFERASE IRON-SULFUR SUBUNIT"/>
    <property type="match status" value="1"/>
</dbReference>
<evidence type="ECO:0000256" key="1">
    <source>
        <dbReference type="ARBA" id="ARBA00022448"/>
    </source>
</evidence>